<accession>A0A2G5BH95</accession>
<dbReference type="Gene3D" id="3.40.50.1000">
    <property type="entry name" value="HAD superfamily/HAD-like"/>
    <property type="match status" value="1"/>
</dbReference>
<organism evidence="2 3">
    <name type="scientific">Coemansia reversa (strain ATCC 12441 / NRRL 1564)</name>
    <dbReference type="NCBI Taxonomy" id="763665"/>
    <lineage>
        <taxon>Eukaryota</taxon>
        <taxon>Fungi</taxon>
        <taxon>Fungi incertae sedis</taxon>
        <taxon>Zoopagomycota</taxon>
        <taxon>Kickxellomycotina</taxon>
        <taxon>Kickxellomycetes</taxon>
        <taxon>Kickxellales</taxon>
        <taxon>Kickxellaceae</taxon>
        <taxon>Coemansia</taxon>
    </lineage>
</organism>
<keyword evidence="3" id="KW-1185">Reference proteome</keyword>
<dbReference type="PANTHER" id="PTHR47829">
    <property type="entry name" value="HYDROLASE, PUTATIVE (AFU_ORTHOLOGUE AFUA_1G12880)-RELATED"/>
    <property type="match status" value="1"/>
</dbReference>
<evidence type="ECO:0000313" key="2">
    <source>
        <dbReference type="EMBL" id="PIA18383.1"/>
    </source>
</evidence>
<name>A0A2G5BH95_COERN</name>
<sequence length="247" mass="28009">MESNNGRIRAVIFDIGGVVVKSPFIAISVYEREHRLPANYINVALSKKGARGAFQQYERGEINYEEFVDLWTDELNEVEQNNAAYRQYLQRRNLDVHMILPQETQINGSVLFAQMMELAQTPNDCVVELIRWLRSRGYRVAALTNNFKNDTVSVTVRNELLVGLFDEFVESSVVGLRKPDPKFYLHVCNLLEIRPSEAIFLDDIGINLRAAKALGMTPIQVEIDKELDAVKAVKNIIHSCGALSPKI</sequence>
<dbReference type="SUPFAM" id="SSF56784">
    <property type="entry name" value="HAD-like"/>
    <property type="match status" value="1"/>
</dbReference>
<dbReference type="Proteomes" id="UP000242474">
    <property type="component" value="Unassembled WGS sequence"/>
</dbReference>
<dbReference type="Pfam" id="PF00702">
    <property type="entry name" value="Hydrolase"/>
    <property type="match status" value="1"/>
</dbReference>
<dbReference type="SFLD" id="SFLDS00003">
    <property type="entry name" value="Haloacid_Dehalogenase"/>
    <property type="match status" value="1"/>
</dbReference>
<keyword evidence="1" id="KW-0007">Acetylation</keyword>
<dbReference type="NCBIfam" id="TIGR01509">
    <property type="entry name" value="HAD-SF-IA-v3"/>
    <property type="match status" value="1"/>
</dbReference>
<dbReference type="EMBL" id="KZ303490">
    <property type="protein sequence ID" value="PIA18383.1"/>
    <property type="molecule type" value="Genomic_DNA"/>
</dbReference>
<dbReference type="PANTHER" id="PTHR47829:SF1">
    <property type="entry name" value="HAD FAMILY PHOSPHATASE"/>
    <property type="match status" value="1"/>
</dbReference>
<dbReference type="GO" id="GO:0016791">
    <property type="term" value="F:phosphatase activity"/>
    <property type="evidence" value="ECO:0007669"/>
    <property type="project" value="UniProtKB-ARBA"/>
</dbReference>
<dbReference type="Gene3D" id="1.10.150.240">
    <property type="entry name" value="Putative phosphatase, domain 2"/>
    <property type="match status" value="1"/>
</dbReference>
<dbReference type="InterPro" id="IPR023198">
    <property type="entry name" value="PGP-like_dom2"/>
</dbReference>
<dbReference type="AlphaFoldDB" id="A0A2G5BH95"/>
<dbReference type="InterPro" id="IPR006439">
    <property type="entry name" value="HAD-SF_hydro_IA"/>
</dbReference>
<dbReference type="OrthoDB" id="1694274at2759"/>
<protein>
    <submittedName>
        <fullName evidence="2">Epoxide hydrolase N-termina</fullName>
    </submittedName>
</protein>
<dbReference type="STRING" id="763665.A0A2G5BH95"/>
<gene>
    <name evidence="2" type="ORF">COEREDRAFT_39062</name>
</gene>
<evidence type="ECO:0000256" key="1">
    <source>
        <dbReference type="ARBA" id="ARBA00022990"/>
    </source>
</evidence>
<dbReference type="PRINTS" id="PR00413">
    <property type="entry name" value="HADHALOGNASE"/>
</dbReference>
<keyword evidence="2" id="KW-0378">Hydrolase</keyword>
<dbReference type="NCBIfam" id="TIGR02247">
    <property type="entry name" value="HAD-1A3-hyp"/>
    <property type="match status" value="1"/>
</dbReference>
<dbReference type="CDD" id="cd02603">
    <property type="entry name" value="HAD_sEH-N_like"/>
    <property type="match status" value="1"/>
</dbReference>
<dbReference type="InterPro" id="IPR052898">
    <property type="entry name" value="ACAD10-like"/>
</dbReference>
<dbReference type="InterPro" id="IPR023214">
    <property type="entry name" value="HAD_sf"/>
</dbReference>
<dbReference type="InterPro" id="IPR011945">
    <property type="entry name" value="HAD-SF_ppase_IA/epoxid_hydro_N"/>
</dbReference>
<proteinExistence type="predicted"/>
<dbReference type="InterPro" id="IPR036412">
    <property type="entry name" value="HAD-like_sf"/>
</dbReference>
<reference evidence="2 3" key="1">
    <citation type="journal article" date="2015" name="Genome Biol. Evol.">
        <title>Phylogenomic analyses indicate that early fungi evolved digesting cell walls of algal ancestors of land plants.</title>
        <authorList>
            <person name="Chang Y."/>
            <person name="Wang S."/>
            <person name="Sekimoto S."/>
            <person name="Aerts A.L."/>
            <person name="Choi C."/>
            <person name="Clum A."/>
            <person name="LaButti K.M."/>
            <person name="Lindquist E.A."/>
            <person name="Yee Ngan C."/>
            <person name="Ohm R.A."/>
            <person name="Salamov A.A."/>
            <person name="Grigoriev I.V."/>
            <person name="Spatafora J.W."/>
            <person name="Berbee M.L."/>
        </authorList>
    </citation>
    <scope>NUCLEOTIDE SEQUENCE [LARGE SCALE GENOMIC DNA]</scope>
    <source>
        <strain evidence="2 3">NRRL 1564</strain>
    </source>
</reference>
<dbReference type="SFLD" id="SFLDG01129">
    <property type="entry name" value="C1.5:_HAD__Beta-PGM__Phosphata"/>
    <property type="match status" value="1"/>
</dbReference>
<evidence type="ECO:0000313" key="3">
    <source>
        <dbReference type="Proteomes" id="UP000242474"/>
    </source>
</evidence>